<dbReference type="InterPro" id="IPR035959">
    <property type="entry name" value="RutC-like_sf"/>
</dbReference>
<reference evidence="1 2" key="1">
    <citation type="submission" date="2019-03" db="EMBL/GenBank/DDBJ databases">
        <title>Genomic Encyclopedia of Archaeal and Bacterial Type Strains, Phase II (KMG-II): from individual species to whole genera.</title>
        <authorList>
            <person name="Goeker M."/>
        </authorList>
    </citation>
    <scope>NUCLEOTIDE SEQUENCE [LARGE SCALE GENOMIC DNA]</scope>
    <source>
        <strain evidence="1 2">DSM 45499</strain>
    </source>
</reference>
<dbReference type="AlphaFoldDB" id="A0A4R7VR91"/>
<comment type="caution">
    <text evidence="1">The sequence shown here is derived from an EMBL/GenBank/DDBJ whole genome shotgun (WGS) entry which is preliminary data.</text>
</comment>
<organism evidence="1 2">
    <name type="scientific">Actinophytocola oryzae</name>
    <dbReference type="NCBI Taxonomy" id="502181"/>
    <lineage>
        <taxon>Bacteria</taxon>
        <taxon>Bacillati</taxon>
        <taxon>Actinomycetota</taxon>
        <taxon>Actinomycetes</taxon>
        <taxon>Pseudonocardiales</taxon>
        <taxon>Pseudonocardiaceae</taxon>
    </lineage>
</organism>
<dbReference type="Pfam" id="PF01042">
    <property type="entry name" value="Ribonuc_L-PSP"/>
    <property type="match status" value="1"/>
</dbReference>
<dbReference type="Proteomes" id="UP000294927">
    <property type="component" value="Unassembled WGS sequence"/>
</dbReference>
<keyword evidence="2" id="KW-1185">Reference proteome</keyword>
<protein>
    <submittedName>
        <fullName evidence="1">Enamine deaminase RidA (YjgF/YER057c/UK114 family)</fullName>
    </submittedName>
</protein>
<dbReference type="OrthoDB" id="3212792at2"/>
<gene>
    <name evidence="1" type="ORF">CLV71_1058</name>
</gene>
<sequence length="130" mass="14134">MPTVHPIDAGVSRHIGTYSDAVRIPAGHDLVVTSGTPGLLDDGTTPEDFADEARRAWVNVERALTKAGASLTDIVSARTWLTSADDVATYVRVRDEFITHRPTYMLAVVPQVVWPNLRLEIEVTAAVQPS</sequence>
<evidence type="ECO:0000313" key="1">
    <source>
        <dbReference type="EMBL" id="TDV51879.1"/>
    </source>
</evidence>
<dbReference type="RefSeq" id="WP_133903312.1">
    <property type="nucleotide sequence ID" value="NZ_SOCP01000005.1"/>
</dbReference>
<proteinExistence type="predicted"/>
<accession>A0A4R7VR91</accession>
<name>A0A4R7VR91_9PSEU</name>
<dbReference type="Gene3D" id="3.30.1330.40">
    <property type="entry name" value="RutC-like"/>
    <property type="match status" value="1"/>
</dbReference>
<dbReference type="EMBL" id="SOCP01000005">
    <property type="protein sequence ID" value="TDV51879.1"/>
    <property type="molecule type" value="Genomic_DNA"/>
</dbReference>
<dbReference type="InterPro" id="IPR006175">
    <property type="entry name" value="YjgF/YER057c/UK114"/>
</dbReference>
<dbReference type="SUPFAM" id="SSF55298">
    <property type="entry name" value="YjgF-like"/>
    <property type="match status" value="1"/>
</dbReference>
<evidence type="ECO:0000313" key="2">
    <source>
        <dbReference type="Proteomes" id="UP000294927"/>
    </source>
</evidence>
<dbReference type="PANTHER" id="PTHR43857">
    <property type="entry name" value="BLR7761 PROTEIN"/>
    <property type="match status" value="1"/>
</dbReference>
<dbReference type="PANTHER" id="PTHR43857:SF1">
    <property type="entry name" value="YJGH FAMILY PROTEIN"/>
    <property type="match status" value="1"/>
</dbReference>